<accession>A0AAV1HW29</accession>
<keyword evidence="6" id="KW-1133">Transmembrane helix</keyword>
<organism evidence="8 9">
    <name type="scientific">Coccomyxa viridis</name>
    <dbReference type="NCBI Taxonomy" id="1274662"/>
    <lineage>
        <taxon>Eukaryota</taxon>
        <taxon>Viridiplantae</taxon>
        <taxon>Chlorophyta</taxon>
        <taxon>core chlorophytes</taxon>
        <taxon>Trebouxiophyceae</taxon>
        <taxon>Trebouxiophyceae incertae sedis</taxon>
        <taxon>Coccomyxaceae</taxon>
        <taxon>Coccomyxa</taxon>
    </lineage>
</organism>
<keyword evidence="2" id="KW-0479">Metal-binding</keyword>
<evidence type="ECO:0000256" key="2">
    <source>
        <dbReference type="ARBA" id="ARBA00022723"/>
    </source>
</evidence>
<dbReference type="SUPFAM" id="SSF49899">
    <property type="entry name" value="Concanavalin A-like lectins/glucanases"/>
    <property type="match status" value="2"/>
</dbReference>
<feature type="region of interest" description="Disordered" evidence="5">
    <location>
        <begin position="945"/>
        <end position="999"/>
    </location>
</feature>
<keyword evidence="7" id="KW-0732">Signal</keyword>
<dbReference type="PANTHER" id="PTHR19277:SF125">
    <property type="entry name" value="B6"/>
    <property type="match status" value="1"/>
</dbReference>
<evidence type="ECO:0000256" key="4">
    <source>
        <dbReference type="ARBA" id="ARBA00023157"/>
    </source>
</evidence>
<comment type="cofactor">
    <cofactor evidence="1">
        <name>Ca(2+)</name>
        <dbReference type="ChEBI" id="CHEBI:29108"/>
    </cofactor>
</comment>
<dbReference type="InterPro" id="IPR013806">
    <property type="entry name" value="Kringle-like"/>
</dbReference>
<protein>
    <submittedName>
        <fullName evidence="8">Uncharacterized protein</fullName>
    </submittedName>
</protein>
<keyword evidence="6" id="KW-0812">Transmembrane</keyword>
<keyword evidence="3" id="KW-0106">Calcium</keyword>
<evidence type="ECO:0000313" key="8">
    <source>
        <dbReference type="EMBL" id="CAK0740878.1"/>
    </source>
</evidence>
<dbReference type="GO" id="GO:0046872">
    <property type="term" value="F:metal ion binding"/>
    <property type="evidence" value="ECO:0007669"/>
    <property type="project" value="UniProtKB-KW"/>
</dbReference>
<dbReference type="AlphaFoldDB" id="A0AAV1HW29"/>
<dbReference type="PANTHER" id="PTHR19277">
    <property type="entry name" value="PENTRAXIN"/>
    <property type="match status" value="1"/>
</dbReference>
<feature type="signal peptide" evidence="7">
    <location>
        <begin position="1"/>
        <end position="21"/>
    </location>
</feature>
<feature type="transmembrane region" description="Helical" evidence="6">
    <location>
        <begin position="914"/>
        <end position="937"/>
    </location>
</feature>
<evidence type="ECO:0000256" key="6">
    <source>
        <dbReference type="SAM" id="Phobius"/>
    </source>
</evidence>
<feature type="chain" id="PRO_5043550259" evidence="7">
    <location>
        <begin position="22"/>
        <end position="1010"/>
    </location>
</feature>
<evidence type="ECO:0000256" key="7">
    <source>
        <dbReference type="SAM" id="SignalP"/>
    </source>
</evidence>
<dbReference type="Gene3D" id="2.10.10.10">
    <property type="entry name" value="Fibronectin, type II, collagen-binding"/>
    <property type="match status" value="1"/>
</dbReference>
<evidence type="ECO:0000256" key="1">
    <source>
        <dbReference type="ARBA" id="ARBA00001913"/>
    </source>
</evidence>
<keyword evidence="9" id="KW-1185">Reference proteome</keyword>
<dbReference type="Proteomes" id="UP001314263">
    <property type="component" value="Unassembled WGS sequence"/>
</dbReference>
<evidence type="ECO:0000256" key="3">
    <source>
        <dbReference type="ARBA" id="ARBA00022837"/>
    </source>
</evidence>
<dbReference type="Gene3D" id="2.60.120.200">
    <property type="match status" value="2"/>
</dbReference>
<reference evidence="8 9" key="1">
    <citation type="submission" date="2023-10" db="EMBL/GenBank/DDBJ databases">
        <authorList>
            <person name="Maclean D."/>
            <person name="Macfadyen A."/>
        </authorList>
    </citation>
    <scope>NUCLEOTIDE SEQUENCE [LARGE SCALE GENOMIC DNA]</scope>
</reference>
<feature type="compositionally biased region" description="Low complexity" evidence="5">
    <location>
        <begin position="804"/>
        <end position="848"/>
    </location>
</feature>
<dbReference type="SUPFAM" id="SSF57440">
    <property type="entry name" value="Kringle-like"/>
    <property type="match status" value="1"/>
</dbReference>
<evidence type="ECO:0000256" key="5">
    <source>
        <dbReference type="SAM" id="MobiDB-lite"/>
    </source>
</evidence>
<name>A0AAV1HW29_9CHLO</name>
<dbReference type="InterPro" id="IPR036943">
    <property type="entry name" value="FN_type2_sf"/>
</dbReference>
<dbReference type="Pfam" id="PF13385">
    <property type="entry name" value="Laminin_G_3"/>
    <property type="match status" value="1"/>
</dbReference>
<gene>
    <name evidence="8" type="ORF">CVIRNUC_001284</name>
</gene>
<sequence length="1010" mass="105210">MQYRLSFTRELCLLFAGVALAAGQAQSGMGKVYPPTLTADVPKPVAFFPLTDGSGQNLTSFPSGTYTGIAQGSIPWVNDEVFGSVLQCNKHNQDLIMLDPVDYASMGPFTINLWERANATDQEGDLFQYIFSHSAYANRTQFAPVDAFHPNQIHIYLPESDHPADGLVRTVVKDSTDLDTTAFLDSDGHYNDNTVRKNINGNPANDGAWHMITVTTHTDGSAGYEVYVDGMLAAALPGSGSNAVNATLANPQLLLDGGHPIFLQNGTIYLCGRSDGDPTRSYSGAVSHLGLWNTVLTPAQILNLYRTVVVSTASTFGAPASAPAGAQQVAATMTAAAPVYSAGDTSSMQMPAPSPGSSVTVVAAGPQTSEQMTIAGRPCQFPFFYKGQVRNACVPYSSADSSAFCMDVDGRFAMCSPSPVSAYSTFQSWLDQWAGKGALQTANGMNGMQEVVTCNVTSTTDDPAASPCARGYVCAPLPQADIRAADNAAQSASTWGLSPIGNPLQGAAMGVCASPDGVALPVGPTVPVPTAYFPLTNGSTFSWPIPEYWAYNTSAIQSKQTKFVKDSYFGTVVQCNASLGSSLAIEGVQWGRTGPFAMNIWVKQLTDSGSLFQYILSTRNRTLTNVTDDSIFYPNQVHLYLPSQDHPAHDTVRAIVKDDTDVFNGDSSRVWVDSDGVVGSNNERSTIRTPMLGGWHMVTITTMTNGNTGFRLYVDGLFTAALSSPQDFFQVDGGRPIYADGPITLCDRADRVPGRNFDGRLAQLSIYDAALSEGNVALLYEAVTGQVPDYTKSPAAQAAAGEAAMSPQSAAAPGEGAAAAPKPTLTPAASAPSSAGSQAAAGSAATPSQLPDDISVYDLTGLPGTSPPAQAQPVPNPAIVKQPVGVSGTAADASKVGVNGASAGPSGRKLAPGAIAGIVVAVFAGLAVVAAIAALVVRKRRQGGSWHKAQLEGAARPGDGRGPGGAGNAVQTSFPDSQAVPKRPSPEKMNQKLFTGPSSNAFSLEASSAL</sequence>
<comment type="caution">
    <text evidence="8">The sequence shown here is derived from an EMBL/GenBank/DDBJ whole genome shotgun (WGS) entry which is preliminary data.</text>
</comment>
<evidence type="ECO:0000313" key="9">
    <source>
        <dbReference type="Proteomes" id="UP001314263"/>
    </source>
</evidence>
<dbReference type="InterPro" id="IPR013320">
    <property type="entry name" value="ConA-like_dom_sf"/>
</dbReference>
<keyword evidence="4" id="KW-1015">Disulfide bond</keyword>
<dbReference type="InterPro" id="IPR051360">
    <property type="entry name" value="Neuronal_Pentraxin_Related"/>
</dbReference>
<keyword evidence="6" id="KW-0472">Membrane</keyword>
<proteinExistence type="predicted"/>
<feature type="region of interest" description="Disordered" evidence="5">
    <location>
        <begin position="804"/>
        <end position="880"/>
    </location>
</feature>
<dbReference type="EMBL" id="CAUYUE010000002">
    <property type="protein sequence ID" value="CAK0740878.1"/>
    <property type="molecule type" value="Genomic_DNA"/>
</dbReference>